<dbReference type="GO" id="GO:0004067">
    <property type="term" value="F:asparaginase activity"/>
    <property type="evidence" value="ECO:0007669"/>
    <property type="project" value="UniProtKB-UniRule"/>
</dbReference>
<name>A0A7R9K4Z7_TIMGE</name>
<dbReference type="PIRSF" id="PIRSF500176">
    <property type="entry name" value="L_ASNase"/>
    <property type="match status" value="1"/>
</dbReference>
<evidence type="ECO:0000256" key="1">
    <source>
        <dbReference type="PIRSR" id="PIRSR001220-2"/>
    </source>
</evidence>
<gene>
    <name evidence="5" type="ORF">TGEB3V08_LOCUS7991</name>
</gene>
<proteinExistence type="predicted"/>
<feature type="binding site" evidence="1">
    <location>
        <position position="163"/>
    </location>
    <ligand>
        <name>substrate</name>
    </ligand>
</feature>
<feature type="domain" description="L-asparaginase N-terminal" evidence="4">
    <location>
        <begin position="152"/>
        <end position="223"/>
    </location>
</feature>
<organism evidence="5">
    <name type="scientific">Timema genevievae</name>
    <name type="common">Walking stick</name>
    <dbReference type="NCBI Taxonomy" id="629358"/>
    <lineage>
        <taxon>Eukaryota</taxon>
        <taxon>Metazoa</taxon>
        <taxon>Ecdysozoa</taxon>
        <taxon>Arthropoda</taxon>
        <taxon>Hexapoda</taxon>
        <taxon>Insecta</taxon>
        <taxon>Pterygota</taxon>
        <taxon>Neoptera</taxon>
        <taxon>Polyneoptera</taxon>
        <taxon>Phasmatodea</taxon>
        <taxon>Timematodea</taxon>
        <taxon>Timematoidea</taxon>
        <taxon>Timematidae</taxon>
        <taxon>Timema</taxon>
    </lineage>
</organism>
<dbReference type="PROSITE" id="PS51732">
    <property type="entry name" value="ASN_GLN_ASE_3"/>
    <property type="match status" value="1"/>
</dbReference>
<sequence>MTSQGKNSTFRTQLGVKRNQQCVKLREVGAEDAGKLSSHTSYKGRVRDERRTINVRRPVHGHYNENECVYPHLAVTCQQDRARERAELVLFTFSLDPTLTMITLVPVPDLMVSFLRRTPHMHDEEYATSRFGNDPTSPLVLPDTMHRHRVLYTVSEYSPLLDSSNMSMQQWIQLAEDIKSTYDYYEGFVILHGTDTLAYTASALSFMLENLAKSVIVTGAQVTPVLFKTPLRMLSPKHPRGRPTDRSESDLKTSVSRTPWSFRDTVDASVKWP</sequence>
<feature type="active site" evidence="2">
    <location>
        <position position="194"/>
    </location>
</feature>
<dbReference type="SUPFAM" id="SSF53774">
    <property type="entry name" value="Glutaminase/Asparaginase"/>
    <property type="match status" value="1"/>
</dbReference>
<evidence type="ECO:0000259" key="4">
    <source>
        <dbReference type="Pfam" id="PF00710"/>
    </source>
</evidence>
<accession>A0A7R9K4Z7</accession>
<protein>
    <recommendedName>
        <fullName evidence="4">L-asparaginase N-terminal domain-containing protein</fullName>
    </recommendedName>
</protein>
<dbReference type="Gene3D" id="3.40.50.1170">
    <property type="entry name" value="L-asparaginase, N-terminal domain"/>
    <property type="match status" value="1"/>
</dbReference>
<dbReference type="InterPro" id="IPR027475">
    <property type="entry name" value="Asparaginase/glutaminase_AS2"/>
</dbReference>
<evidence type="ECO:0000256" key="3">
    <source>
        <dbReference type="SAM" id="MobiDB-lite"/>
    </source>
</evidence>
<dbReference type="InterPro" id="IPR006034">
    <property type="entry name" value="Asparaginase/glutaminase-like"/>
</dbReference>
<dbReference type="PROSITE" id="PS00917">
    <property type="entry name" value="ASN_GLN_ASE_2"/>
    <property type="match status" value="1"/>
</dbReference>
<dbReference type="Pfam" id="PF00710">
    <property type="entry name" value="Asparaginase"/>
    <property type="match status" value="1"/>
</dbReference>
<evidence type="ECO:0000313" key="5">
    <source>
        <dbReference type="EMBL" id="CAD7601524.1"/>
    </source>
</evidence>
<dbReference type="InterPro" id="IPR037152">
    <property type="entry name" value="L-asparaginase_N_sf"/>
</dbReference>
<dbReference type="InterPro" id="IPR027474">
    <property type="entry name" value="L-asparaginase_N"/>
</dbReference>
<dbReference type="InterPro" id="IPR036152">
    <property type="entry name" value="Asp/glu_Ase-like_sf"/>
</dbReference>
<feature type="binding site" evidence="1">
    <location>
        <begin position="194"/>
        <end position="195"/>
    </location>
    <ligand>
        <name>substrate</name>
    </ligand>
</feature>
<dbReference type="PANTHER" id="PTHR11707">
    <property type="entry name" value="L-ASPARAGINASE"/>
    <property type="match status" value="1"/>
</dbReference>
<dbReference type="AlphaFoldDB" id="A0A7R9K4Z7"/>
<dbReference type="PANTHER" id="PTHR11707:SF28">
    <property type="entry name" value="60 KDA LYSOPHOSPHOLIPASE"/>
    <property type="match status" value="1"/>
</dbReference>
<dbReference type="EMBL" id="OE842831">
    <property type="protein sequence ID" value="CAD7601524.1"/>
    <property type="molecule type" value="Genomic_DNA"/>
</dbReference>
<feature type="region of interest" description="Disordered" evidence="3">
    <location>
        <begin position="233"/>
        <end position="256"/>
    </location>
</feature>
<feature type="compositionally biased region" description="Basic and acidic residues" evidence="3">
    <location>
        <begin position="242"/>
        <end position="251"/>
    </location>
</feature>
<dbReference type="PIRSF" id="PIRSF001220">
    <property type="entry name" value="L-ASNase_gatD"/>
    <property type="match status" value="1"/>
</dbReference>
<reference evidence="5" key="1">
    <citation type="submission" date="2020-11" db="EMBL/GenBank/DDBJ databases">
        <authorList>
            <person name="Tran Van P."/>
        </authorList>
    </citation>
    <scope>NUCLEOTIDE SEQUENCE</scope>
</reference>
<evidence type="ECO:0000256" key="2">
    <source>
        <dbReference type="PROSITE-ProRule" id="PRU10100"/>
    </source>
</evidence>